<protein>
    <submittedName>
        <fullName evidence="1">Uncharacterized protein</fullName>
    </submittedName>
</protein>
<name>A0A3M0JLN5_HIRRU</name>
<keyword evidence="2" id="KW-1185">Reference proteome</keyword>
<evidence type="ECO:0000313" key="2">
    <source>
        <dbReference type="Proteomes" id="UP000269221"/>
    </source>
</evidence>
<dbReference type="EMBL" id="QRBI01000145">
    <property type="protein sequence ID" value="RMB99953.1"/>
    <property type="molecule type" value="Genomic_DNA"/>
</dbReference>
<evidence type="ECO:0000313" key="1">
    <source>
        <dbReference type="EMBL" id="RMB99953.1"/>
    </source>
</evidence>
<dbReference type="Proteomes" id="UP000269221">
    <property type="component" value="Unassembled WGS sequence"/>
</dbReference>
<organism evidence="1 2">
    <name type="scientific">Hirundo rustica rustica</name>
    <dbReference type="NCBI Taxonomy" id="333673"/>
    <lineage>
        <taxon>Eukaryota</taxon>
        <taxon>Metazoa</taxon>
        <taxon>Chordata</taxon>
        <taxon>Craniata</taxon>
        <taxon>Vertebrata</taxon>
        <taxon>Euteleostomi</taxon>
        <taxon>Archelosauria</taxon>
        <taxon>Archosauria</taxon>
        <taxon>Dinosauria</taxon>
        <taxon>Saurischia</taxon>
        <taxon>Theropoda</taxon>
        <taxon>Coelurosauria</taxon>
        <taxon>Aves</taxon>
        <taxon>Neognathae</taxon>
        <taxon>Neoaves</taxon>
        <taxon>Telluraves</taxon>
        <taxon>Australaves</taxon>
        <taxon>Passeriformes</taxon>
        <taxon>Sylvioidea</taxon>
        <taxon>Hirundinidae</taxon>
        <taxon>Hirundo</taxon>
    </lineage>
</organism>
<reference evidence="1 2" key="1">
    <citation type="submission" date="2018-07" db="EMBL/GenBank/DDBJ databases">
        <title>A high quality draft genome assembly of the barn swallow (H. rustica rustica).</title>
        <authorList>
            <person name="Formenti G."/>
            <person name="Chiara M."/>
            <person name="Poveda L."/>
            <person name="Francoijs K.-J."/>
            <person name="Bonisoli-Alquati A."/>
            <person name="Canova L."/>
            <person name="Gianfranceschi L."/>
            <person name="Horner D.S."/>
            <person name="Saino N."/>
        </authorList>
    </citation>
    <scope>NUCLEOTIDE SEQUENCE [LARGE SCALE GENOMIC DNA]</scope>
    <source>
        <strain evidence="1">Chelidonia</strain>
        <tissue evidence="1">Blood</tissue>
    </source>
</reference>
<proteinExistence type="predicted"/>
<gene>
    <name evidence="1" type="ORF">DUI87_23362</name>
</gene>
<sequence length="100" mass="11709">MRGSTEQTRFADHWKQLQYRQHMGMSDSFFSPFALNHLSSRICAEDVFTSKPELGSGMYKCHEKGSSVQRIQELLKDGLEMKVESLWKRETREMSSMKED</sequence>
<dbReference type="AlphaFoldDB" id="A0A3M0JLN5"/>
<comment type="caution">
    <text evidence="1">The sequence shown here is derived from an EMBL/GenBank/DDBJ whole genome shotgun (WGS) entry which is preliminary data.</text>
</comment>
<accession>A0A3M0JLN5</accession>